<organism evidence="2 3">
    <name type="scientific">Zalerion maritima</name>
    <dbReference type="NCBI Taxonomy" id="339359"/>
    <lineage>
        <taxon>Eukaryota</taxon>
        <taxon>Fungi</taxon>
        <taxon>Dikarya</taxon>
        <taxon>Ascomycota</taxon>
        <taxon>Pezizomycotina</taxon>
        <taxon>Sordariomycetes</taxon>
        <taxon>Lulworthiomycetidae</taxon>
        <taxon>Lulworthiales</taxon>
        <taxon>Lulworthiaceae</taxon>
        <taxon>Zalerion</taxon>
    </lineage>
</organism>
<sequence>MAFDSLKERTRHNLSTLKASPLAELSGALGDLGTLLPLMIGLALSGSISLSTTLVFSGVFNILTGVVFGVPIPVQPMKAIAASAIASSVHTSETVAAGSLVGLAVLILGVTGLLNHAMRIIPVPVIKGIQLGAGLSLTITAGRLIQSLGWIHPSVLDNRVWALAFFIILLATQSLPRFPYALVLFLLGILFAMLTIVVPSIDDDMGLGGGNKGHANHGNRLPGPHLWHPHLLLPSYTPTAIGMAVSQLPLTLLNSIIAVSALSSDLLPSIPAPSPAALSFSVGGMNILGCWFGSMPVCHGSGGLAAQYRFGARSGASIILLGLLKLFVGLVFGDSLLDLLGEFPRGMLGVMVLAAGLELAGVGESLNSSTPALGVEDGDMNRGGGGGGAGGVLDRVMKLDEKERKRRWAVMLLTAAGSVGFRNAGVGFVAGMLCHWSYKAADWIVGRRAMGLGSRERAPLLGGD</sequence>
<dbReference type="Pfam" id="PF16983">
    <property type="entry name" value="MFS_MOT1"/>
    <property type="match status" value="2"/>
</dbReference>
<feature type="transmembrane region" description="Helical" evidence="1">
    <location>
        <begin position="275"/>
        <end position="294"/>
    </location>
</feature>
<dbReference type="GO" id="GO:0015098">
    <property type="term" value="F:molybdate ion transmembrane transporter activity"/>
    <property type="evidence" value="ECO:0007669"/>
    <property type="project" value="InterPro"/>
</dbReference>
<name>A0AAD5RW60_9PEZI</name>
<evidence type="ECO:0000256" key="1">
    <source>
        <dbReference type="SAM" id="Phobius"/>
    </source>
</evidence>
<evidence type="ECO:0000313" key="3">
    <source>
        <dbReference type="Proteomes" id="UP001201980"/>
    </source>
</evidence>
<dbReference type="AlphaFoldDB" id="A0AAD5RW60"/>
<dbReference type="EMBL" id="JAKWBI020000030">
    <property type="protein sequence ID" value="KAJ2905528.1"/>
    <property type="molecule type" value="Genomic_DNA"/>
</dbReference>
<dbReference type="PANTHER" id="PTHR31970:SF9">
    <property type="entry name" value="MOLYBDATE TRANSPORTER 2"/>
    <property type="match status" value="1"/>
</dbReference>
<feature type="transmembrane region" description="Helical" evidence="1">
    <location>
        <begin position="408"/>
        <end position="433"/>
    </location>
</feature>
<reference evidence="2" key="1">
    <citation type="submission" date="2022-07" db="EMBL/GenBank/DDBJ databases">
        <title>Draft genome sequence of Zalerion maritima ATCC 34329, a (micro)plastics degrading marine fungus.</title>
        <authorList>
            <person name="Paco A."/>
            <person name="Goncalves M.F.M."/>
            <person name="Rocha-Santos T.A.P."/>
            <person name="Alves A."/>
        </authorList>
    </citation>
    <scope>NUCLEOTIDE SEQUENCE</scope>
    <source>
        <strain evidence="2">ATCC 34329</strain>
    </source>
</reference>
<feature type="transmembrane region" description="Helical" evidence="1">
    <location>
        <begin position="25"/>
        <end position="46"/>
    </location>
</feature>
<feature type="transmembrane region" description="Helical" evidence="1">
    <location>
        <begin position="126"/>
        <end position="146"/>
    </location>
</feature>
<evidence type="ECO:0008006" key="4">
    <source>
        <dbReference type="Google" id="ProtNLM"/>
    </source>
</evidence>
<feature type="transmembrane region" description="Helical" evidence="1">
    <location>
        <begin position="53"/>
        <end position="74"/>
    </location>
</feature>
<keyword evidence="1" id="KW-1133">Transmembrane helix</keyword>
<feature type="transmembrane region" description="Helical" evidence="1">
    <location>
        <begin position="182"/>
        <end position="201"/>
    </location>
</feature>
<feature type="transmembrane region" description="Helical" evidence="1">
    <location>
        <begin position="158"/>
        <end position="175"/>
    </location>
</feature>
<comment type="caution">
    <text evidence="2">The sequence shown here is derived from an EMBL/GenBank/DDBJ whole genome shotgun (WGS) entry which is preliminary data.</text>
</comment>
<dbReference type="InterPro" id="IPR031563">
    <property type="entry name" value="MOT1/MOT2"/>
</dbReference>
<gene>
    <name evidence="2" type="ORF">MKZ38_005172</name>
</gene>
<dbReference type="Proteomes" id="UP001201980">
    <property type="component" value="Unassembled WGS sequence"/>
</dbReference>
<dbReference type="PANTHER" id="PTHR31970">
    <property type="match status" value="1"/>
</dbReference>
<keyword evidence="3" id="KW-1185">Reference proteome</keyword>
<accession>A0AAD5RW60</accession>
<keyword evidence="1" id="KW-0812">Transmembrane</keyword>
<feature type="transmembrane region" description="Helical" evidence="1">
    <location>
        <begin position="314"/>
        <end position="337"/>
    </location>
</feature>
<feature type="transmembrane region" description="Helical" evidence="1">
    <location>
        <begin position="94"/>
        <end position="114"/>
    </location>
</feature>
<evidence type="ECO:0000313" key="2">
    <source>
        <dbReference type="EMBL" id="KAJ2905528.1"/>
    </source>
</evidence>
<protein>
    <recommendedName>
        <fullName evidence="4">Sulfate transporter</fullName>
    </recommendedName>
</protein>
<proteinExistence type="predicted"/>
<keyword evidence="1" id="KW-0472">Membrane</keyword>